<gene>
    <name evidence="2" type="ORF">PVAP13_5KG347207</name>
</gene>
<evidence type="ECO:0000313" key="3">
    <source>
        <dbReference type="Proteomes" id="UP000823388"/>
    </source>
</evidence>
<evidence type="ECO:0000313" key="2">
    <source>
        <dbReference type="EMBL" id="KAG2598452.1"/>
    </source>
</evidence>
<evidence type="ECO:0000256" key="1">
    <source>
        <dbReference type="SAM" id="MobiDB-lite"/>
    </source>
</evidence>
<organism evidence="2 3">
    <name type="scientific">Panicum virgatum</name>
    <name type="common">Blackwell switchgrass</name>
    <dbReference type="NCBI Taxonomy" id="38727"/>
    <lineage>
        <taxon>Eukaryota</taxon>
        <taxon>Viridiplantae</taxon>
        <taxon>Streptophyta</taxon>
        <taxon>Embryophyta</taxon>
        <taxon>Tracheophyta</taxon>
        <taxon>Spermatophyta</taxon>
        <taxon>Magnoliopsida</taxon>
        <taxon>Liliopsida</taxon>
        <taxon>Poales</taxon>
        <taxon>Poaceae</taxon>
        <taxon>PACMAD clade</taxon>
        <taxon>Panicoideae</taxon>
        <taxon>Panicodae</taxon>
        <taxon>Paniceae</taxon>
        <taxon>Panicinae</taxon>
        <taxon>Panicum</taxon>
        <taxon>Panicum sect. Hiantes</taxon>
    </lineage>
</organism>
<protein>
    <submittedName>
        <fullName evidence="2">Uncharacterized protein</fullName>
    </submittedName>
</protein>
<dbReference type="Proteomes" id="UP000823388">
    <property type="component" value="Chromosome 5K"/>
</dbReference>
<dbReference type="AlphaFoldDB" id="A0A8T0SGE0"/>
<comment type="caution">
    <text evidence="2">The sequence shown here is derived from an EMBL/GenBank/DDBJ whole genome shotgun (WGS) entry which is preliminary data.</text>
</comment>
<feature type="compositionally biased region" description="Low complexity" evidence="1">
    <location>
        <begin position="43"/>
        <end position="59"/>
    </location>
</feature>
<name>A0A8T0SGE0_PANVG</name>
<feature type="compositionally biased region" description="Basic residues" evidence="1">
    <location>
        <begin position="67"/>
        <end position="77"/>
    </location>
</feature>
<dbReference type="EMBL" id="CM029045">
    <property type="protein sequence ID" value="KAG2598452.1"/>
    <property type="molecule type" value="Genomic_DNA"/>
</dbReference>
<keyword evidence="3" id="KW-1185">Reference proteome</keyword>
<feature type="region of interest" description="Disordered" evidence="1">
    <location>
        <begin position="89"/>
        <end position="121"/>
    </location>
</feature>
<reference evidence="2 3" key="1">
    <citation type="submission" date="2020-05" db="EMBL/GenBank/DDBJ databases">
        <title>WGS assembly of Panicum virgatum.</title>
        <authorList>
            <person name="Lovell J.T."/>
            <person name="Jenkins J."/>
            <person name="Shu S."/>
            <person name="Juenger T.E."/>
            <person name="Schmutz J."/>
        </authorList>
    </citation>
    <scope>NUCLEOTIDE SEQUENCE [LARGE SCALE GENOMIC DNA]</scope>
    <source>
        <strain evidence="3">cv. AP13</strain>
    </source>
</reference>
<sequence length="139" mass="15564">MGCTGMAWHTLSPAQQADYGKKNPFRFQPEPVTPLTRPRDFASARPAAALCASTARLRPPAAPSPTPRRRSAPHPRQHCYILQAPHRLFASGPRPSAPAGRSSHSCRVQRRSHWLSPSRPRPVRRRPILVKSQPRFLDL</sequence>
<proteinExistence type="predicted"/>
<accession>A0A8T0SGE0</accession>
<feature type="region of interest" description="Disordered" evidence="1">
    <location>
        <begin position="1"/>
        <end position="77"/>
    </location>
</feature>